<comment type="caution">
    <text evidence="6">The sequence shown here is derived from an EMBL/GenBank/DDBJ whole genome shotgun (WGS) entry which is preliminary data.</text>
</comment>
<dbReference type="Pfam" id="PF00034">
    <property type="entry name" value="Cytochrom_C"/>
    <property type="match status" value="1"/>
</dbReference>
<dbReference type="GO" id="GO:0020037">
    <property type="term" value="F:heme binding"/>
    <property type="evidence" value="ECO:0007669"/>
    <property type="project" value="InterPro"/>
</dbReference>
<dbReference type="PANTHER" id="PTHR35008">
    <property type="entry name" value="BLL4482 PROTEIN-RELATED"/>
    <property type="match status" value="1"/>
</dbReference>
<evidence type="ECO:0000256" key="3">
    <source>
        <dbReference type="ARBA" id="ARBA00023004"/>
    </source>
</evidence>
<dbReference type="PANTHER" id="PTHR35008:SF9">
    <property type="entry name" value="CYTOCHROME C DOMAIN-CONTAINING PROTEIN"/>
    <property type="match status" value="1"/>
</dbReference>
<keyword evidence="7" id="KW-1185">Reference proteome</keyword>
<dbReference type="GO" id="GO:0009055">
    <property type="term" value="F:electron transfer activity"/>
    <property type="evidence" value="ECO:0007669"/>
    <property type="project" value="InterPro"/>
</dbReference>
<organism evidence="6 7">
    <name type="scientific">Chitinophaga silvatica</name>
    <dbReference type="NCBI Taxonomy" id="2282649"/>
    <lineage>
        <taxon>Bacteria</taxon>
        <taxon>Pseudomonadati</taxon>
        <taxon>Bacteroidota</taxon>
        <taxon>Chitinophagia</taxon>
        <taxon>Chitinophagales</taxon>
        <taxon>Chitinophagaceae</taxon>
        <taxon>Chitinophaga</taxon>
    </lineage>
</organism>
<dbReference type="PROSITE" id="PS51007">
    <property type="entry name" value="CYTC"/>
    <property type="match status" value="1"/>
</dbReference>
<evidence type="ECO:0000256" key="1">
    <source>
        <dbReference type="ARBA" id="ARBA00022617"/>
    </source>
</evidence>
<dbReference type="OrthoDB" id="9779283at2"/>
<dbReference type="EMBL" id="QPMM01000002">
    <property type="protein sequence ID" value="RFS25084.1"/>
    <property type="molecule type" value="Genomic_DNA"/>
</dbReference>
<dbReference type="Proteomes" id="UP000260644">
    <property type="component" value="Unassembled WGS sequence"/>
</dbReference>
<dbReference type="InterPro" id="IPR051459">
    <property type="entry name" value="Cytochrome_c-type_DH"/>
</dbReference>
<dbReference type="Pfam" id="PF21342">
    <property type="entry name" value="SoxA-TsdA_cyt-c"/>
    <property type="match status" value="1"/>
</dbReference>
<reference evidence="6 7" key="1">
    <citation type="submission" date="2018-07" db="EMBL/GenBank/DDBJ databases">
        <title>Chitinophaga K2CV101002-2 sp. nov., isolated from a monsoon evergreen broad-leaved forest soil.</title>
        <authorList>
            <person name="Lv Y."/>
        </authorList>
    </citation>
    <scope>NUCLEOTIDE SEQUENCE [LARGE SCALE GENOMIC DNA]</scope>
    <source>
        <strain evidence="6 7">GDMCC 1.1288</strain>
    </source>
</reference>
<sequence length="315" mass="35517">MSCGSSGSQQKKAIDSSGTKVVTDFIIPDTTLIPNDKYGELVRYGRELMLNTARYIGPDGSAGKYLGNKMNCTNCHQDAGTKAFSFNLMTSHDNYPQYRGREGKVLTLAERVNNCVTRPHNGKPLPLDSKEMVAFLSYFRWISSFVPKDKPFKGAKNLHVTFPAIAANPEKGQHLYQENCARCHGVQGEGQWNEDKSTYIYPPLWGNSAYQPGSSMHRVIKQAEWLKNNMPYDKVKPGVAFLTDQEAMDIAAFVNNDEIHPRPNPKSFDYPHIEEKAIDYDHGPFKDSFSVAQHKYGPYQPIIDFYKNNGLKAVY</sequence>
<accession>A0A3E1YF02</accession>
<evidence type="ECO:0000256" key="2">
    <source>
        <dbReference type="ARBA" id="ARBA00022723"/>
    </source>
</evidence>
<evidence type="ECO:0000313" key="7">
    <source>
        <dbReference type="Proteomes" id="UP000260644"/>
    </source>
</evidence>
<dbReference type="AlphaFoldDB" id="A0A3E1YF02"/>
<keyword evidence="2 4" id="KW-0479">Metal-binding</keyword>
<name>A0A3E1YF02_9BACT</name>
<evidence type="ECO:0000259" key="5">
    <source>
        <dbReference type="PROSITE" id="PS51007"/>
    </source>
</evidence>
<dbReference type="InterPro" id="IPR009056">
    <property type="entry name" value="Cyt_c-like_dom"/>
</dbReference>
<proteinExistence type="predicted"/>
<keyword evidence="1 4" id="KW-0349">Heme</keyword>
<evidence type="ECO:0000256" key="4">
    <source>
        <dbReference type="PROSITE-ProRule" id="PRU00433"/>
    </source>
</evidence>
<protein>
    <submittedName>
        <fullName evidence="6">Cytochrome C class I</fullName>
    </submittedName>
</protein>
<gene>
    <name evidence="6" type="ORF">DVR12_07825</name>
</gene>
<dbReference type="SUPFAM" id="SSF46626">
    <property type="entry name" value="Cytochrome c"/>
    <property type="match status" value="2"/>
</dbReference>
<dbReference type="InterPro" id="IPR036909">
    <property type="entry name" value="Cyt_c-like_dom_sf"/>
</dbReference>
<feature type="domain" description="Cytochrome c" evidence="5">
    <location>
        <begin position="167"/>
        <end position="258"/>
    </location>
</feature>
<keyword evidence="3 4" id="KW-0408">Iron</keyword>
<dbReference type="GO" id="GO:0046872">
    <property type="term" value="F:metal ion binding"/>
    <property type="evidence" value="ECO:0007669"/>
    <property type="project" value="UniProtKB-KW"/>
</dbReference>
<evidence type="ECO:0000313" key="6">
    <source>
        <dbReference type="EMBL" id="RFS25084.1"/>
    </source>
</evidence>
<dbReference type="Gene3D" id="1.10.760.10">
    <property type="entry name" value="Cytochrome c-like domain"/>
    <property type="match status" value="2"/>
</dbReference>